<dbReference type="NCBIfam" id="TIGR02834">
    <property type="entry name" value="spo_ytxC"/>
    <property type="match status" value="1"/>
</dbReference>
<dbReference type="Proteomes" id="UP001232245">
    <property type="component" value="Unassembled WGS sequence"/>
</dbReference>
<reference evidence="1 2" key="1">
    <citation type="submission" date="2023-07" db="EMBL/GenBank/DDBJ databases">
        <title>Genomic Encyclopedia of Type Strains, Phase IV (KMG-IV): sequencing the most valuable type-strain genomes for metagenomic binning, comparative biology and taxonomic classification.</title>
        <authorList>
            <person name="Goeker M."/>
        </authorList>
    </citation>
    <scope>NUCLEOTIDE SEQUENCE [LARGE SCALE GENOMIC DNA]</scope>
    <source>
        <strain evidence="1 2">DSM 17723</strain>
    </source>
</reference>
<dbReference type="InterPro" id="IPR014199">
    <property type="entry name" value="Spore_YtxC"/>
</dbReference>
<name>A0ABT9YXB7_9BACI</name>
<proteinExistence type="predicted"/>
<accession>A0ABT9YXB7</accession>
<comment type="caution">
    <text evidence="1">The sequence shown here is derived from an EMBL/GenBank/DDBJ whole genome shotgun (WGS) entry which is preliminary data.</text>
</comment>
<evidence type="ECO:0000313" key="2">
    <source>
        <dbReference type="Proteomes" id="UP001232245"/>
    </source>
</evidence>
<sequence length="273" mass="32579">MLEILLGSPKEAKLIYSIFRSLCNDYESELKIVNQRCIKINPKIWEKSIERLIIPGLVQFIINHKEQQLMLTMIKEQYYFLEEEEQQQIIHIAQSIMEGEREDIPGVKQFPQRELILKEALEQFLRPDLYFSYTSFEKFRLHEYTTGLRSIVELAIEEYKLEQEYQNFIQSLRDYLVNRECVLDEIAIVHDTHFQVFNHFDEMTEDELKAYIDEKFVRQHPMYIDTNLLGPIVSIAPKKIKLFSDDPFDGMIQTILNVFEERVSIHSLSEFQN</sequence>
<evidence type="ECO:0000313" key="1">
    <source>
        <dbReference type="EMBL" id="MDQ0224641.1"/>
    </source>
</evidence>
<dbReference type="RefSeq" id="WP_174879178.1">
    <property type="nucleotide sequence ID" value="NZ_CADEPK010000007.1"/>
</dbReference>
<dbReference type="EMBL" id="JAUSTZ010000002">
    <property type="protein sequence ID" value="MDQ0224641.1"/>
    <property type="molecule type" value="Genomic_DNA"/>
</dbReference>
<gene>
    <name evidence="1" type="ORF">J2S02_000970</name>
</gene>
<keyword evidence="2" id="KW-1185">Reference proteome</keyword>
<protein>
    <submittedName>
        <fullName evidence="1">Sporulation protein YtxC</fullName>
    </submittedName>
</protein>
<organism evidence="1 2">
    <name type="scientific">Metabacillus niabensis</name>
    <dbReference type="NCBI Taxonomy" id="324854"/>
    <lineage>
        <taxon>Bacteria</taxon>
        <taxon>Bacillati</taxon>
        <taxon>Bacillota</taxon>
        <taxon>Bacilli</taxon>
        <taxon>Bacillales</taxon>
        <taxon>Bacillaceae</taxon>
        <taxon>Metabacillus</taxon>
    </lineage>
</organism>
<dbReference type="Pfam" id="PF08812">
    <property type="entry name" value="YtxC"/>
    <property type="match status" value="1"/>
</dbReference>